<dbReference type="AlphaFoldDB" id="A0A7S4V657"/>
<dbReference type="GO" id="GO:0016491">
    <property type="term" value="F:oxidoreductase activity"/>
    <property type="evidence" value="ECO:0007669"/>
    <property type="project" value="TreeGrafter"/>
</dbReference>
<dbReference type="PANTHER" id="PTHR12697">
    <property type="entry name" value="PBS LYASE HEAT-LIKE PROTEIN"/>
    <property type="match status" value="1"/>
</dbReference>
<dbReference type="Gene3D" id="1.25.10.10">
    <property type="entry name" value="Leucine-rich Repeat Variant"/>
    <property type="match status" value="1"/>
</dbReference>
<accession>A0A7S4V657</accession>
<organism evidence="1">
    <name type="scientific">Alexandrium monilatum</name>
    <dbReference type="NCBI Taxonomy" id="311494"/>
    <lineage>
        <taxon>Eukaryota</taxon>
        <taxon>Sar</taxon>
        <taxon>Alveolata</taxon>
        <taxon>Dinophyceae</taxon>
        <taxon>Gonyaulacales</taxon>
        <taxon>Pyrocystaceae</taxon>
        <taxon>Alexandrium</taxon>
    </lineage>
</organism>
<dbReference type="SUPFAM" id="SSF48371">
    <property type="entry name" value="ARM repeat"/>
    <property type="match status" value="1"/>
</dbReference>
<reference evidence="1" key="1">
    <citation type="submission" date="2021-01" db="EMBL/GenBank/DDBJ databases">
        <authorList>
            <person name="Corre E."/>
            <person name="Pelletier E."/>
            <person name="Niang G."/>
            <person name="Scheremetjew M."/>
            <person name="Finn R."/>
            <person name="Kale V."/>
            <person name="Holt S."/>
            <person name="Cochrane G."/>
            <person name="Meng A."/>
            <person name="Brown T."/>
            <person name="Cohen L."/>
        </authorList>
    </citation>
    <scope>NUCLEOTIDE SEQUENCE</scope>
    <source>
        <strain evidence="1">CCMP3105</strain>
    </source>
</reference>
<dbReference type="EMBL" id="HBNR01058765">
    <property type="protein sequence ID" value="CAE4626833.1"/>
    <property type="molecule type" value="Transcribed_RNA"/>
</dbReference>
<evidence type="ECO:0008006" key="2">
    <source>
        <dbReference type="Google" id="ProtNLM"/>
    </source>
</evidence>
<dbReference type="InterPro" id="IPR016024">
    <property type="entry name" value="ARM-type_fold"/>
</dbReference>
<proteinExistence type="predicted"/>
<dbReference type="PANTHER" id="PTHR12697:SF5">
    <property type="entry name" value="DEOXYHYPUSINE HYDROXYLASE"/>
    <property type="match status" value="1"/>
</dbReference>
<sequence>MACCVVISTLAGAPHELHLPSGSTVHDLKQVVASCDWGVPQECQRFVGVNAFEPLGETSTVAEGHYNLVVSLDGLYRSLHDPDTAVRLKALQGVSRLRMKGNDDLVGELIERFQDSDCSVREEAVKAVSHVAEKGDQQVLSAICSILLKERQASIRKAAVKAIASIAEKGDRQSAIALIAMLGDVDHDIREAVVGAIASIGKKGDHQSSAALIPFMSHRNRRVRQAALTTFSHVF</sequence>
<dbReference type="Pfam" id="PF13646">
    <property type="entry name" value="HEAT_2"/>
    <property type="match status" value="1"/>
</dbReference>
<dbReference type="CDD" id="cd17039">
    <property type="entry name" value="Ubl_ubiquitin_like"/>
    <property type="match status" value="1"/>
</dbReference>
<dbReference type="InterPro" id="IPR011989">
    <property type="entry name" value="ARM-like"/>
</dbReference>
<evidence type="ECO:0000313" key="1">
    <source>
        <dbReference type="EMBL" id="CAE4626833.1"/>
    </source>
</evidence>
<name>A0A7S4V657_9DINO</name>
<protein>
    <recommendedName>
        <fullName evidence="2">Ubiquitin-like domain-containing protein</fullName>
    </recommendedName>
</protein>
<gene>
    <name evidence="1" type="ORF">AMON00008_LOCUS41353</name>
</gene>